<dbReference type="Proteomes" id="UP000286974">
    <property type="component" value="Unassembled WGS sequence"/>
</dbReference>
<dbReference type="AlphaFoldDB" id="A0A401FPF8"/>
<organism evidence="1 2">
    <name type="scientific">Lentilactobacillus kosonis</name>
    <dbReference type="NCBI Taxonomy" id="2810561"/>
    <lineage>
        <taxon>Bacteria</taxon>
        <taxon>Bacillati</taxon>
        <taxon>Bacillota</taxon>
        <taxon>Bacilli</taxon>
        <taxon>Lactobacillales</taxon>
        <taxon>Lactobacillaceae</taxon>
        <taxon>Lentilactobacillus</taxon>
    </lineage>
</organism>
<accession>A0A401FPF8</accession>
<dbReference type="EMBL" id="BEXA01000008">
    <property type="protein sequence ID" value="GAY74244.1"/>
    <property type="molecule type" value="Genomic_DNA"/>
</dbReference>
<evidence type="ECO:0000313" key="2">
    <source>
        <dbReference type="Proteomes" id="UP000286974"/>
    </source>
</evidence>
<proteinExistence type="predicted"/>
<sequence length="106" mass="11840">MQARKKDAINYLVNSSVFSDQDVINKNFANFDAGNPKQKEAKQQALKVAQEILTDQPVNAIFTGGTGRGKTHLAMAICMKYYRNQTSKEMHVLELSAVINSDESQF</sequence>
<gene>
    <name evidence="1" type="ORF">NBRC111893_2390</name>
</gene>
<dbReference type="Gene3D" id="3.40.50.300">
    <property type="entry name" value="P-loop containing nucleotide triphosphate hydrolases"/>
    <property type="match status" value="1"/>
</dbReference>
<dbReference type="SUPFAM" id="SSF52540">
    <property type="entry name" value="P-loop containing nucleoside triphosphate hydrolases"/>
    <property type="match status" value="1"/>
</dbReference>
<dbReference type="OrthoDB" id="2052561at2"/>
<evidence type="ECO:0000313" key="1">
    <source>
        <dbReference type="EMBL" id="GAY74244.1"/>
    </source>
</evidence>
<comment type="caution">
    <text evidence="1">The sequence shown here is derived from an EMBL/GenBank/DDBJ whole genome shotgun (WGS) entry which is preliminary data.</text>
</comment>
<name>A0A401FPF8_9LACO</name>
<dbReference type="GO" id="GO:0005524">
    <property type="term" value="F:ATP binding"/>
    <property type="evidence" value="ECO:0007669"/>
    <property type="project" value="InterPro"/>
</dbReference>
<dbReference type="InterPro" id="IPR027417">
    <property type="entry name" value="P-loop_NTPase"/>
</dbReference>
<reference evidence="1 2" key="1">
    <citation type="submission" date="2017-11" db="EMBL/GenBank/DDBJ databases">
        <title>Draft Genome Sequence of Lactobacillus curieae NBRC 111893 isolated from Koso, a Japanese sugar-Vegetable Fermented Beverage.</title>
        <authorList>
            <person name="Chiou T.Y."/>
            <person name="Oshima K."/>
            <person name="Suda W."/>
            <person name="Hattori M."/>
            <person name="Takahashi T."/>
        </authorList>
    </citation>
    <scope>NUCLEOTIDE SEQUENCE [LARGE SCALE GENOMIC DNA]</scope>
    <source>
        <strain evidence="1 2">NBRC111893</strain>
    </source>
</reference>
<protein>
    <submittedName>
        <fullName evidence="1">Uncharacterized protein</fullName>
    </submittedName>
</protein>
<dbReference type="RefSeq" id="WP_125008918.1">
    <property type="nucleotide sequence ID" value="NZ_BEXA01000008.1"/>
</dbReference>
<keyword evidence="2" id="KW-1185">Reference proteome</keyword>